<dbReference type="PROSITE" id="PS50949">
    <property type="entry name" value="HTH_GNTR"/>
    <property type="match status" value="1"/>
</dbReference>
<dbReference type="SUPFAM" id="SSF48008">
    <property type="entry name" value="GntR ligand-binding domain-like"/>
    <property type="match status" value="1"/>
</dbReference>
<dbReference type="SMART" id="SM00345">
    <property type="entry name" value="HTH_GNTR"/>
    <property type="match status" value="1"/>
</dbReference>
<gene>
    <name evidence="5" type="ORF">ACFPZ3_35980</name>
</gene>
<dbReference type="InterPro" id="IPR011711">
    <property type="entry name" value="GntR_C"/>
</dbReference>
<protein>
    <submittedName>
        <fullName evidence="5">GntR family transcriptional regulator</fullName>
    </submittedName>
</protein>
<evidence type="ECO:0000256" key="3">
    <source>
        <dbReference type="ARBA" id="ARBA00023163"/>
    </source>
</evidence>
<evidence type="ECO:0000313" key="6">
    <source>
        <dbReference type="Proteomes" id="UP001596058"/>
    </source>
</evidence>
<dbReference type="Pfam" id="PF07729">
    <property type="entry name" value="FCD"/>
    <property type="match status" value="1"/>
</dbReference>
<sequence length="237" mass="25976">MGSVIVASELEGRLKGRVQAARRSVLTEDVYERVKSLIMNGDLEPGARVNIYAVARLLDVSQTPVREVLAALESEGLLTKEALRGYSVASVLTPDQVADLYQLRLLLEPWAAARAAERVTPDGAARLRAELGSLPQAPQGTRYEDYHDIAAHDARFHDLVAELSGSPALRDSLQRTHGHLHLFRIEYEGRSSGEPTLAEHARICAGVTSGLPEEAEQAMRDHLTAARERFLRIGPSQ</sequence>
<dbReference type="PANTHER" id="PTHR43537">
    <property type="entry name" value="TRANSCRIPTIONAL REGULATOR, GNTR FAMILY"/>
    <property type="match status" value="1"/>
</dbReference>
<evidence type="ECO:0000259" key="4">
    <source>
        <dbReference type="PROSITE" id="PS50949"/>
    </source>
</evidence>
<comment type="caution">
    <text evidence="5">The sequence shown here is derived from an EMBL/GenBank/DDBJ whole genome shotgun (WGS) entry which is preliminary data.</text>
</comment>
<dbReference type="Pfam" id="PF00392">
    <property type="entry name" value="GntR"/>
    <property type="match status" value="1"/>
</dbReference>
<reference evidence="6" key="1">
    <citation type="journal article" date="2019" name="Int. J. Syst. Evol. Microbiol.">
        <title>The Global Catalogue of Microorganisms (GCM) 10K type strain sequencing project: providing services to taxonomists for standard genome sequencing and annotation.</title>
        <authorList>
            <consortium name="The Broad Institute Genomics Platform"/>
            <consortium name="The Broad Institute Genome Sequencing Center for Infectious Disease"/>
            <person name="Wu L."/>
            <person name="Ma J."/>
        </authorList>
    </citation>
    <scope>NUCLEOTIDE SEQUENCE [LARGE SCALE GENOMIC DNA]</scope>
    <source>
        <strain evidence="6">CCUG 53903</strain>
    </source>
</reference>
<dbReference type="InterPro" id="IPR036388">
    <property type="entry name" value="WH-like_DNA-bd_sf"/>
</dbReference>
<dbReference type="SUPFAM" id="SSF46785">
    <property type="entry name" value="Winged helix' DNA-binding domain"/>
    <property type="match status" value="1"/>
</dbReference>
<evidence type="ECO:0000313" key="5">
    <source>
        <dbReference type="EMBL" id="MFC5829295.1"/>
    </source>
</evidence>
<dbReference type="EMBL" id="JBHSPA010000045">
    <property type="protein sequence ID" value="MFC5829295.1"/>
    <property type="molecule type" value="Genomic_DNA"/>
</dbReference>
<dbReference type="Proteomes" id="UP001596058">
    <property type="component" value="Unassembled WGS sequence"/>
</dbReference>
<dbReference type="InterPro" id="IPR008920">
    <property type="entry name" value="TF_FadR/GntR_C"/>
</dbReference>
<dbReference type="InterPro" id="IPR036390">
    <property type="entry name" value="WH_DNA-bd_sf"/>
</dbReference>
<keyword evidence="2" id="KW-0238">DNA-binding</keyword>
<dbReference type="InterPro" id="IPR000524">
    <property type="entry name" value="Tscrpt_reg_HTH_GntR"/>
</dbReference>
<dbReference type="PANTHER" id="PTHR43537:SF5">
    <property type="entry name" value="UXU OPERON TRANSCRIPTIONAL REGULATOR"/>
    <property type="match status" value="1"/>
</dbReference>
<name>A0ABW1CU23_9ACTN</name>
<evidence type="ECO:0000256" key="1">
    <source>
        <dbReference type="ARBA" id="ARBA00023015"/>
    </source>
</evidence>
<dbReference type="Gene3D" id="1.20.120.530">
    <property type="entry name" value="GntR ligand-binding domain-like"/>
    <property type="match status" value="1"/>
</dbReference>
<feature type="domain" description="HTH gntR-type" evidence="4">
    <location>
        <begin position="24"/>
        <end position="91"/>
    </location>
</feature>
<keyword evidence="3" id="KW-0804">Transcription</keyword>
<evidence type="ECO:0000256" key="2">
    <source>
        <dbReference type="ARBA" id="ARBA00023125"/>
    </source>
</evidence>
<keyword evidence="1" id="KW-0805">Transcription regulation</keyword>
<accession>A0ABW1CU23</accession>
<dbReference type="RefSeq" id="WP_379518783.1">
    <property type="nucleotide sequence ID" value="NZ_JBHSPA010000045.1"/>
</dbReference>
<proteinExistence type="predicted"/>
<dbReference type="SMART" id="SM00895">
    <property type="entry name" value="FCD"/>
    <property type="match status" value="1"/>
</dbReference>
<dbReference type="Gene3D" id="1.10.10.10">
    <property type="entry name" value="Winged helix-like DNA-binding domain superfamily/Winged helix DNA-binding domain"/>
    <property type="match status" value="1"/>
</dbReference>
<keyword evidence="6" id="KW-1185">Reference proteome</keyword>
<organism evidence="5 6">
    <name type="scientific">Nonomuraea insulae</name>
    <dbReference type="NCBI Taxonomy" id="1616787"/>
    <lineage>
        <taxon>Bacteria</taxon>
        <taxon>Bacillati</taxon>
        <taxon>Actinomycetota</taxon>
        <taxon>Actinomycetes</taxon>
        <taxon>Streptosporangiales</taxon>
        <taxon>Streptosporangiaceae</taxon>
        <taxon>Nonomuraea</taxon>
    </lineage>
</organism>